<dbReference type="GeneID" id="28858318"/>
<proteinExistence type="predicted"/>
<comment type="caution">
    <text evidence="1">The sequence shown here is derived from an EMBL/GenBank/DDBJ whole genome shotgun (WGS) entry which is preliminary data.</text>
</comment>
<name>A0A179F9B2_METCM</name>
<dbReference type="Proteomes" id="UP000078397">
    <property type="component" value="Unassembled WGS sequence"/>
</dbReference>
<organism evidence="1 2">
    <name type="scientific">Pochonia chlamydosporia 170</name>
    <dbReference type="NCBI Taxonomy" id="1380566"/>
    <lineage>
        <taxon>Eukaryota</taxon>
        <taxon>Fungi</taxon>
        <taxon>Dikarya</taxon>
        <taxon>Ascomycota</taxon>
        <taxon>Pezizomycotina</taxon>
        <taxon>Sordariomycetes</taxon>
        <taxon>Hypocreomycetidae</taxon>
        <taxon>Hypocreales</taxon>
        <taxon>Clavicipitaceae</taxon>
        <taxon>Pochonia</taxon>
    </lineage>
</organism>
<gene>
    <name evidence="1" type="ORF">VFPPC_16571</name>
</gene>
<dbReference type="AlphaFoldDB" id="A0A179F9B2"/>
<sequence>MLKISNFDHSSRLLMIHCQHMNPTLFPVVTPRSRHHEPLSHIPSFAVYSDQNLGSSAGTYIRHAMTWALPGATGHSLKLLLRRTHHVTYGPDLGLLIRCRQVGS</sequence>
<dbReference type="EMBL" id="LSBJ02000007">
    <property type="protein sequence ID" value="OAQ61871.1"/>
    <property type="molecule type" value="Genomic_DNA"/>
</dbReference>
<protein>
    <submittedName>
        <fullName evidence="1">Uncharacterized protein</fullName>
    </submittedName>
</protein>
<keyword evidence="2" id="KW-1185">Reference proteome</keyword>
<dbReference type="KEGG" id="pchm:VFPPC_16571"/>
<reference evidence="1 2" key="1">
    <citation type="journal article" date="2016" name="PLoS Pathog.">
        <title>Biosynthesis of antibiotic leucinostatins in bio-control fungus Purpureocillium lilacinum and their inhibition on phytophthora revealed by genome mining.</title>
        <authorList>
            <person name="Wang G."/>
            <person name="Liu Z."/>
            <person name="Lin R."/>
            <person name="Li E."/>
            <person name="Mao Z."/>
            <person name="Ling J."/>
            <person name="Yang Y."/>
            <person name="Yin W.B."/>
            <person name="Xie B."/>
        </authorList>
    </citation>
    <scope>NUCLEOTIDE SEQUENCE [LARGE SCALE GENOMIC DNA]</scope>
    <source>
        <strain evidence="1">170</strain>
    </source>
</reference>
<evidence type="ECO:0000313" key="1">
    <source>
        <dbReference type="EMBL" id="OAQ61871.1"/>
    </source>
</evidence>
<accession>A0A179F9B2</accession>
<evidence type="ECO:0000313" key="2">
    <source>
        <dbReference type="Proteomes" id="UP000078397"/>
    </source>
</evidence>
<dbReference type="RefSeq" id="XP_018139575.1">
    <property type="nucleotide sequence ID" value="XM_018294324.1"/>
</dbReference>